<reference evidence="2" key="1">
    <citation type="submission" date="2020-08" db="EMBL/GenBank/DDBJ databases">
        <title>Multicomponent nature underlies the extraordinary mechanical properties of spider dragline silk.</title>
        <authorList>
            <person name="Kono N."/>
            <person name="Nakamura H."/>
            <person name="Mori M."/>
            <person name="Yoshida Y."/>
            <person name="Ohtoshi R."/>
            <person name="Malay A.D."/>
            <person name="Moran D.A.P."/>
            <person name="Tomita M."/>
            <person name="Numata K."/>
            <person name="Arakawa K."/>
        </authorList>
    </citation>
    <scope>NUCLEOTIDE SEQUENCE</scope>
</reference>
<keyword evidence="1" id="KW-1133">Transmembrane helix</keyword>
<evidence type="ECO:0000313" key="2">
    <source>
        <dbReference type="EMBL" id="GFY14535.1"/>
    </source>
</evidence>
<protein>
    <submittedName>
        <fullName evidence="2">Uncharacterized protein</fullName>
    </submittedName>
</protein>
<name>A0A8X6SNG2_TRICX</name>
<evidence type="ECO:0000313" key="3">
    <source>
        <dbReference type="Proteomes" id="UP000887159"/>
    </source>
</evidence>
<dbReference type="AlphaFoldDB" id="A0A8X6SNG2"/>
<sequence>MLFSVVFSEKLGISDDMSTGYHVMTVVFISALAYYHTPSLLIQSKDGSRMSRFVRLAYFCLGAQGLHLREGPGPQEVLGNA</sequence>
<keyword evidence="1" id="KW-0812">Transmembrane</keyword>
<proteinExistence type="predicted"/>
<keyword evidence="1" id="KW-0472">Membrane</keyword>
<comment type="caution">
    <text evidence="2">The sequence shown here is derived from an EMBL/GenBank/DDBJ whole genome shotgun (WGS) entry which is preliminary data.</text>
</comment>
<feature type="transmembrane region" description="Helical" evidence="1">
    <location>
        <begin position="20"/>
        <end position="42"/>
    </location>
</feature>
<evidence type="ECO:0000256" key="1">
    <source>
        <dbReference type="SAM" id="Phobius"/>
    </source>
</evidence>
<dbReference type="Proteomes" id="UP000887159">
    <property type="component" value="Unassembled WGS sequence"/>
</dbReference>
<accession>A0A8X6SNG2</accession>
<keyword evidence="3" id="KW-1185">Reference proteome</keyword>
<dbReference type="EMBL" id="BMAU01021330">
    <property type="protein sequence ID" value="GFY14535.1"/>
    <property type="molecule type" value="Genomic_DNA"/>
</dbReference>
<gene>
    <name evidence="2" type="ORF">TNCV_4827391</name>
</gene>
<organism evidence="2 3">
    <name type="scientific">Trichonephila clavipes</name>
    <name type="common">Golden silk orbweaver</name>
    <name type="synonym">Nephila clavipes</name>
    <dbReference type="NCBI Taxonomy" id="2585209"/>
    <lineage>
        <taxon>Eukaryota</taxon>
        <taxon>Metazoa</taxon>
        <taxon>Ecdysozoa</taxon>
        <taxon>Arthropoda</taxon>
        <taxon>Chelicerata</taxon>
        <taxon>Arachnida</taxon>
        <taxon>Araneae</taxon>
        <taxon>Araneomorphae</taxon>
        <taxon>Entelegynae</taxon>
        <taxon>Araneoidea</taxon>
        <taxon>Nephilidae</taxon>
        <taxon>Trichonephila</taxon>
    </lineage>
</organism>